<gene>
    <name evidence="1" type="ORF">N0B31_04620</name>
</gene>
<organism evidence="1 2">
    <name type="scientific">Salinirubellus salinus</name>
    <dbReference type="NCBI Taxonomy" id="1364945"/>
    <lineage>
        <taxon>Archaea</taxon>
        <taxon>Methanobacteriati</taxon>
        <taxon>Methanobacteriota</taxon>
        <taxon>Stenosarchaea group</taxon>
        <taxon>Halobacteria</taxon>
        <taxon>Halobacteriales</taxon>
        <taxon>Natronomonadaceae</taxon>
        <taxon>Salinirubellus</taxon>
    </lineage>
</organism>
<dbReference type="PANTHER" id="PTHR13812">
    <property type="entry name" value="KETIMINE REDUCTASE MU-CRYSTALLIN"/>
    <property type="match status" value="1"/>
</dbReference>
<dbReference type="GeneID" id="74941680"/>
<name>A0A9E7R4Z4_9EURY</name>
<dbReference type="InterPro" id="IPR003462">
    <property type="entry name" value="ODC_Mu_crystall"/>
</dbReference>
<proteinExistence type="predicted"/>
<dbReference type="InterPro" id="IPR036291">
    <property type="entry name" value="NAD(P)-bd_dom_sf"/>
</dbReference>
<dbReference type="Proteomes" id="UP001057580">
    <property type="component" value="Chromosome"/>
</dbReference>
<dbReference type="PANTHER" id="PTHR13812:SF19">
    <property type="entry name" value="KETIMINE REDUCTASE MU-CRYSTALLIN"/>
    <property type="match status" value="1"/>
</dbReference>
<dbReference type="AlphaFoldDB" id="A0A9E7R4Z4"/>
<protein>
    <submittedName>
        <fullName evidence="1">Ornithine cyclodeaminase family protein</fullName>
    </submittedName>
</protein>
<dbReference type="PIRSF" id="PIRSF001439">
    <property type="entry name" value="CryM"/>
    <property type="match status" value="1"/>
</dbReference>
<keyword evidence="2" id="KW-1185">Reference proteome</keyword>
<dbReference type="InterPro" id="IPR023401">
    <property type="entry name" value="ODC_N"/>
</dbReference>
<accession>A0A9E7R4Z4</accession>
<dbReference type="Pfam" id="PF02423">
    <property type="entry name" value="OCD_Mu_crystall"/>
    <property type="match status" value="1"/>
</dbReference>
<dbReference type="Gene3D" id="3.40.50.720">
    <property type="entry name" value="NAD(P)-binding Rossmann-like Domain"/>
    <property type="match status" value="1"/>
</dbReference>
<dbReference type="SUPFAM" id="SSF51735">
    <property type="entry name" value="NAD(P)-binding Rossmann-fold domains"/>
    <property type="match status" value="1"/>
</dbReference>
<dbReference type="KEGG" id="ssai:N0B31_04620"/>
<evidence type="ECO:0000313" key="2">
    <source>
        <dbReference type="Proteomes" id="UP001057580"/>
    </source>
</evidence>
<dbReference type="GO" id="GO:0005737">
    <property type="term" value="C:cytoplasm"/>
    <property type="evidence" value="ECO:0007669"/>
    <property type="project" value="TreeGrafter"/>
</dbReference>
<dbReference type="EMBL" id="CP104003">
    <property type="protein sequence ID" value="UWM55571.1"/>
    <property type="molecule type" value="Genomic_DNA"/>
</dbReference>
<dbReference type="RefSeq" id="WP_260594671.1">
    <property type="nucleotide sequence ID" value="NZ_CP104003.1"/>
</dbReference>
<sequence length="323" mass="33299">MRVISDEDVAAVLSLPELLDVCERALLADGRGETVRPDRPHYPLGAGLDGPEPLGTGLTMPAYVEGEPYAATKLATVHPDNPSHGLPTVRAHLSLVDARTGEPVALLSAERLTNARTGCIGGLATRELAVDGPLTVGVLGAGAQARWQTRAIAAAREVEAVRLYSPSHSRERCAADLRERGLDASAVDTPRTAVEGADVVVTATTSHDPVFPADALSPGTLVVAVGAYTSEMQELDPAVFDRAARVFADVPEEVAEVGDLRGTGLDVGDLVPLSSALAGEAGRETDEEILVAESVGTAVLDAAGGAHLYGRAVEAGLGSEVSL</sequence>
<reference evidence="1" key="1">
    <citation type="submission" date="2022-09" db="EMBL/GenBank/DDBJ databases">
        <title>Diverse halophilic archaea isolated from saline environments.</title>
        <authorList>
            <person name="Cui H.-L."/>
        </authorList>
    </citation>
    <scope>NUCLEOTIDE SEQUENCE</scope>
    <source>
        <strain evidence="1">ZS-35-S2</strain>
    </source>
</reference>
<dbReference type="Gene3D" id="3.30.1780.10">
    <property type="entry name" value="ornithine cyclodeaminase, domain 1"/>
    <property type="match status" value="1"/>
</dbReference>
<evidence type="ECO:0000313" key="1">
    <source>
        <dbReference type="EMBL" id="UWM55571.1"/>
    </source>
</evidence>